<dbReference type="InterPro" id="IPR004785">
    <property type="entry name" value="RpiB"/>
</dbReference>
<sequence length="148" mass="16091">MKVAIGCDHGGFALKEAVRAYLEQNHIDYKDFGAYSEESVDYAPIAAQAARYVASGQADRGVLICSTGIGISIAANKVKGIRAALCTNEFCAEMTRRHNDANILCMGGKVVDPETGVKLLEIFLETEFEGGRHQRRIDQIAQIEEGVL</sequence>
<dbReference type="PIRSF" id="PIRSF005384">
    <property type="entry name" value="RpiB_LacA_B"/>
    <property type="match status" value="1"/>
</dbReference>
<evidence type="ECO:0000256" key="3">
    <source>
        <dbReference type="PIRSR" id="PIRSR005384-1"/>
    </source>
</evidence>
<dbReference type="EC" id="5.3.1.6" evidence="4"/>
<dbReference type="GO" id="GO:0005975">
    <property type="term" value="P:carbohydrate metabolic process"/>
    <property type="evidence" value="ECO:0007669"/>
    <property type="project" value="InterPro"/>
</dbReference>
<evidence type="ECO:0000313" key="4">
    <source>
        <dbReference type="EMBL" id="HIY26411.1"/>
    </source>
</evidence>
<evidence type="ECO:0000313" key="5">
    <source>
        <dbReference type="Proteomes" id="UP000823915"/>
    </source>
</evidence>
<dbReference type="InterPro" id="IPR036569">
    <property type="entry name" value="RpiB_LacA_LacB_sf"/>
</dbReference>
<dbReference type="NCBIfam" id="NF004051">
    <property type="entry name" value="PRK05571.1"/>
    <property type="match status" value="1"/>
</dbReference>
<name>A0A9D2C0V8_9FIRM</name>
<dbReference type="Gene3D" id="3.40.1400.10">
    <property type="entry name" value="Sugar-phosphate isomerase, RpiB/LacA/LacB"/>
    <property type="match status" value="1"/>
</dbReference>
<reference evidence="4" key="1">
    <citation type="journal article" date="2021" name="PeerJ">
        <title>Extensive microbial diversity within the chicken gut microbiome revealed by metagenomics and culture.</title>
        <authorList>
            <person name="Gilroy R."/>
            <person name="Ravi A."/>
            <person name="Getino M."/>
            <person name="Pursley I."/>
            <person name="Horton D.L."/>
            <person name="Alikhan N.F."/>
            <person name="Baker D."/>
            <person name="Gharbi K."/>
            <person name="Hall N."/>
            <person name="Watson M."/>
            <person name="Adriaenssens E.M."/>
            <person name="Foster-Nyarko E."/>
            <person name="Jarju S."/>
            <person name="Secka A."/>
            <person name="Antonio M."/>
            <person name="Oren A."/>
            <person name="Chaudhuri R.R."/>
            <person name="La Ragione R."/>
            <person name="Hildebrand F."/>
            <person name="Pallen M.J."/>
        </authorList>
    </citation>
    <scope>NUCLEOTIDE SEQUENCE</scope>
    <source>
        <strain evidence="4">1282</strain>
    </source>
</reference>
<feature type="active site" description="Proton donor" evidence="3">
    <location>
        <position position="98"/>
    </location>
</feature>
<dbReference type="PANTHER" id="PTHR43732">
    <property type="entry name" value="RIBOSE 5-PHOSPHATE ISOMERASE-RELATED"/>
    <property type="match status" value="1"/>
</dbReference>
<feature type="active site" description="Proton acceptor" evidence="3">
    <location>
        <position position="65"/>
    </location>
</feature>
<dbReference type="EMBL" id="DXDU01000071">
    <property type="protein sequence ID" value="HIY26411.1"/>
    <property type="molecule type" value="Genomic_DNA"/>
</dbReference>
<dbReference type="AlphaFoldDB" id="A0A9D2C0V8"/>
<dbReference type="GO" id="GO:0004751">
    <property type="term" value="F:ribose-5-phosphate isomerase activity"/>
    <property type="evidence" value="ECO:0007669"/>
    <property type="project" value="UniProtKB-EC"/>
</dbReference>
<dbReference type="NCBIfam" id="TIGR00689">
    <property type="entry name" value="rpiB_lacA_lacB"/>
    <property type="match status" value="1"/>
</dbReference>
<dbReference type="InterPro" id="IPR051812">
    <property type="entry name" value="SPI_LacAB/RpiB"/>
</dbReference>
<gene>
    <name evidence="4" type="primary">rpiB</name>
    <name evidence="4" type="ORF">H9838_04455</name>
</gene>
<accession>A0A9D2C0V8</accession>
<comment type="caution">
    <text evidence="4">The sequence shown here is derived from an EMBL/GenBank/DDBJ whole genome shotgun (WGS) entry which is preliminary data.</text>
</comment>
<dbReference type="NCBIfam" id="TIGR01120">
    <property type="entry name" value="rpiB"/>
    <property type="match status" value="1"/>
</dbReference>
<evidence type="ECO:0000256" key="1">
    <source>
        <dbReference type="ARBA" id="ARBA00008754"/>
    </source>
</evidence>
<organism evidence="4 5">
    <name type="scientific">Candidatus Acutalibacter pullistercoris</name>
    <dbReference type="NCBI Taxonomy" id="2838418"/>
    <lineage>
        <taxon>Bacteria</taxon>
        <taxon>Bacillati</taxon>
        <taxon>Bacillota</taxon>
        <taxon>Clostridia</taxon>
        <taxon>Eubacteriales</taxon>
        <taxon>Acutalibacteraceae</taxon>
        <taxon>Acutalibacter</taxon>
    </lineage>
</organism>
<comment type="similarity">
    <text evidence="1">Belongs to the LacAB/RpiB family.</text>
</comment>
<dbReference type="PANTHER" id="PTHR43732:SF1">
    <property type="entry name" value="RIBOSE 5-PHOSPHATE ISOMERASE"/>
    <property type="match status" value="1"/>
</dbReference>
<dbReference type="Pfam" id="PF02502">
    <property type="entry name" value="LacAB_rpiB"/>
    <property type="match status" value="1"/>
</dbReference>
<proteinExistence type="inferred from homology"/>
<protein>
    <submittedName>
        <fullName evidence="4">Ribose 5-phosphate isomerase B</fullName>
        <ecNumber evidence="4">5.3.1.6</ecNumber>
    </submittedName>
</protein>
<dbReference type="InterPro" id="IPR003500">
    <property type="entry name" value="RpiB_LacA_LacB"/>
</dbReference>
<keyword evidence="2 4" id="KW-0413">Isomerase</keyword>
<dbReference type="Proteomes" id="UP000823915">
    <property type="component" value="Unassembled WGS sequence"/>
</dbReference>
<evidence type="ECO:0000256" key="2">
    <source>
        <dbReference type="ARBA" id="ARBA00023235"/>
    </source>
</evidence>
<reference evidence="4" key="2">
    <citation type="submission" date="2021-04" db="EMBL/GenBank/DDBJ databases">
        <authorList>
            <person name="Gilroy R."/>
        </authorList>
    </citation>
    <scope>NUCLEOTIDE SEQUENCE</scope>
    <source>
        <strain evidence="4">1282</strain>
    </source>
</reference>
<dbReference type="SUPFAM" id="SSF89623">
    <property type="entry name" value="Ribose/Galactose isomerase RpiB/AlsB"/>
    <property type="match status" value="1"/>
</dbReference>